<dbReference type="InterPro" id="IPR042070">
    <property type="entry name" value="PucR_C-HTH_sf"/>
</dbReference>
<dbReference type="AlphaFoldDB" id="A0A7X5ZDW7"/>
<evidence type="ECO:0000313" key="3">
    <source>
        <dbReference type="EMBL" id="NIH96536.1"/>
    </source>
</evidence>
<dbReference type="Pfam" id="PF07905">
    <property type="entry name" value="PucR"/>
    <property type="match status" value="1"/>
</dbReference>
<name>A0A7X5ZDW7_9MYCO</name>
<dbReference type="Pfam" id="PF13556">
    <property type="entry name" value="HTH_30"/>
    <property type="match status" value="1"/>
</dbReference>
<gene>
    <name evidence="3" type="ORF">FHU31_003492</name>
</gene>
<dbReference type="PANTHER" id="PTHR33744:SF1">
    <property type="entry name" value="DNA-BINDING TRANSCRIPTIONAL ACTIVATOR ADER"/>
    <property type="match status" value="1"/>
</dbReference>
<accession>A0A7X5ZDW7</accession>
<dbReference type="PANTHER" id="PTHR33744">
    <property type="entry name" value="CARBOHYDRATE DIACID REGULATOR"/>
    <property type="match status" value="1"/>
</dbReference>
<evidence type="ECO:0000259" key="1">
    <source>
        <dbReference type="Pfam" id="PF07905"/>
    </source>
</evidence>
<dbReference type="Gene3D" id="1.10.10.2840">
    <property type="entry name" value="PucR C-terminal helix-turn-helix domain"/>
    <property type="match status" value="1"/>
</dbReference>
<dbReference type="Proteomes" id="UP000547444">
    <property type="component" value="Unassembled WGS sequence"/>
</dbReference>
<feature type="domain" description="Purine catabolism PurC-like" evidence="1">
    <location>
        <begin position="8"/>
        <end position="125"/>
    </location>
</feature>
<evidence type="ECO:0000313" key="4">
    <source>
        <dbReference type="Proteomes" id="UP000547444"/>
    </source>
</evidence>
<comment type="caution">
    <text evidence="3">The sequence shown here is derived from an EMBL/GenBank/DDBJ whole genome shotgun (WGS) entry which is preliminary data.</text>
</comment>
<feature type="domain" description="PucR C-terminal helix-turn-helix" evidence="2">
    <location>
        <begin position="447"/>
        <end position="505"/>
    </location>
</feature>
<sequence length="515" mass="54141">MRVSVAWVLTQTGLALRLRGGATGVGRPIDVVLTTELADPSRWLSGNELVLTTGIRLPDTAPQRAAYLRELDDCGVAGLGFATGLTHPAVPQDLIAVADEIGLPLIEVPLETPFAAIVKAVTARIAELQYDDVVRVSRAQPHLTRAVITGGAHAVARELGRALAATVVIVDAVGEVVACHPPPADVTVLDELRSAVPPGADAGTTTVVLNGAPTTVAHQRIRVGSRSYGELVVIGASPLSHIDQVLLGHANALLALDFDKPARLNDAQRRLNSSALGLVLTATADVQPAWTLLTPVADSYRRIRALSIDTDVRDALPAIGVACADLLERDGYQCFVHAGEVDVVVIVPGGLGLEFAGRLIDGLDASARRAVRVGMSGTHLLDDLPTAVQHAARAATMAKRGGAPVEFGAVAGQILLSDNESRKVLATVADAVLAPLVDHDREQRGGLIEALHAFLEANGQWETAAAELGIHRHTLRSRIRTAERLLDCDLGVARVRAELLLALLAVGDRRPPVPN</sequence>
<dbReference type="EMBL" id="JAANOW010000001">
    <property type="protein sequence ID" value="NIH96536.1"/>
    <property type="molecule type" value="Genomic_DNA"/>
</dbReference>
<protein>
    <submittedName>
        <fullName evidence="3">Purine catabolism regulator</fullName>
    </submittedName>
</protein>
<reference evidence="3 4" key="1">
    <citation type="submission" date="2020-03" db="EMBL/GenBank/DDBJ databases">
        <title>Sequencing the genomes of 1000 actinobacteria strains.</title>
        <authorList>
            <person name="Klenk H.-P."/>
        </authorList>
    </citation>
    <scope>NUCLEOTIDE SEQUENCE [LARGE SCALE GENOMIC DNA]</scope>
    <source>
        <strain evidence="3 4">DSM 44556</strain>
    </source>
</reference>
<keyword evidence="4" id="KW-1185">Reference proteome</keyword>
<evidence type="ECO:0000259" key="2">
    <source>
        <dbReference type="Pfam" id="PF13556"/>
    </source>
</evidence>
<dbReference type="InterPro" id="IPR051448">
    <property type="entry name" value="CdaR-like_regulators"/>
</dbReference>
<proteinExistence type="predicted"/>
<dbReference type="InterPro" id="IPR025736">
    <property type="entry name" value="PucR_C-HTH_dom"/>
</dbReference>
<dbReference type="InterPro" id="IPR012914">
    <property type="entry name" value="PucR_dom"/>
</dbReference>
<organism evidence="3 4">
    <name type="scientific">Mycolicibacterium fluoranthenivorans</name>
    <dbReference type="NCBI Taxonomy" id="258505"/>
    <lineage>
        <taxon>Bacteria</taxon>
        <taxon>Bacillati</taxon>
        <taxon>Actinomycetota</taxon>
        <taxon>Actinomycetes</taxon>
        <taxon>Mycobacteriales</taxon>
        <taxon>Mycobacteriaceae</taxon>
        <taxon>Mycolicibacterium</taxon>
    </lineage>
</organism>